<accession>A0ACC1AKG9</accession>
<comment type="caution">
    <text evidence="1">The sequence shown here is derived from an EMBL/GenBank/DDBJ whole genome shotgun (WGS) entry which is preliminary data.</text>
</comment>
<evidence type="ECO:0000313" key="2">
    <source>
        <dbReference type="Proteomes" id="UP001164250"/>
    </source>
</evidence>
<evidence type="ECO:0000313" key="1">
    <source>
        <dbReference type="EMBL" id="KAJ0087189.1"/>
    </source>
</evidence>
<organism evidence="1 2">
    <name type="scientific">Pistacia atlantica</name>
    <dbReference type="NCBI Taxonomy" id="434234"/>
    <lineage>
        <taxon>Eukaryota</taxon>
        <taxon>Viridiplantae</taxon>
        <taxon>Streptophyta</taxon>
        <taxon>Embryophyta</taxon>
        <taxon>Tracheophyta</taxon>
        <taxon>Spermatophyta</taxon>
        <taxon>Magnoliopsida</taxon>
        <taxon>eudicotyledons</taxon>
        <taxon>Gunneridae</taxon>
        <taxon>Pentapetalae</taxon>
        <taxon>rosids</taxon>
        <taxon>malvids</taxon>
        <taxon>Sapindales</taxon>
        <taxon>Anacardiaceae</taxon>
        <taxon>Pistacia</taxon>
    </lineage>
</organism>
<dbReference type="Proteomes" id="UP001164250">
    <property type="component" value="Chromosome 10"/>
</dbReference>
<dbReference type="EMBL" id="CM047906">
    <property type="protein sequence ID" value="KAJ0087189.1"/>
    <property type="molecule type" value="Genomic_DNA"/>
</dbReference>
<sequence length="899" mass="102204">MLLIMQPPLPPQNPLFTELSPKSQTDTAPYFSSILVLALFSLSLPLPQPKNVSPETTLFLPSRPQLLAGKYLGYDFASVSWAPLGNHWRNLRRISSLEILSAGRLQILSSIRVDEVKLLIRRLFSDENQTVEMKSVFFELTLNVMMRIIAGKRYYGDNVAGVEEAKKFKEIVEDTFRYSGASNMVDFLLVLSWFGIGGTEKKLKELHVKRDSFVQNLIEEYRTNAENGQSYDSDDSKKKTFIEVLLSLQEKEPHDYKDETIKSLMLLPYLHCIINETLRMYPAGPLLVPHESSEECMVGGFRVPRGTMLLVNLWAIHNDPRIWEDPAEFKPERFEGFQGVTDGFKLMPFGTGRRSCPGEALATRVVGLALGSLIQCYDWERLKYVRYCQEGGASNAMIFHILLLITFWVVANHFRNKIKNLPPTPFPTLPIIGHLYLLKQPLYRTLSKISARYGPILLLKLGSRRVLLVSSPSAAEECLTKNDITFANRPNLLVGKHLGYNYTSLLWASYGNHWRNLRKISSLEILSTNRLQAFSFARVDEMRSLIHRLYRSQNQIVDMKSVFFELILNVIMRMIGGKSYCGEKLKGVESKEFRQIVAESFRLGGASNLVDFLPVLRWIGYGGLEKSLLVLQEKRVRFMQRLLEEHKTKMSSDEGKDKNLDGQGKKTMIEVLLSLQESEPEYYTDDIIISLMLVILTAATDTSAGTMEWAMSLLLNNPDVLKKAQTEIDHQIGSDHFIDESDLAKLPYLHCIINETLRLYPAGPLLLPRQSSEECMVGGYRIPRGTMLLVNMWAIQHDPKIWEDPTEFKPERFEGFEGVRDGFKLMPFGAGRRSCPGEGLALRMVGLALGSLIQCFDWETPDKRMVDMTEGPGLTLPKAHSLQAKCRPRPTMLKLLSQL</sequence>
<protein>
    <submittedName>
        <fullName evidence="1">Uncharacterized protein</fullName>
    </submittedName>
</protein>
<keyword evidence="2" id="KW-1185">Reference proteome</keyword>
<reference evidence="2" key="1">
    <citation type="journal article" date="2023" name="G3 (Bethesda)">
        <title>Genome assembly and association tests identify interacting loci associated with vigor, precocity, and sex in interspecific pistachio rootstocks.</title>
        <authorList>
            <person name="Palmer W."/>
            <person name="Jacygrad E."/>
            <person name="Sagayaradj S."/>
            <person name="Cavanaugh K."/>
            <person name="Han R."/>
            <person name="Bertier L."/>
            <person name="Beede B."/>
            <person name="Kafkas S."/>
            <person name="Golino D."/>
            <person name="Preece J."/>
            <person name="Michelmore R."/>
        </authorList>
    </citation>
    <scope>NUCLEOTIDE SEQUENCE [LARGE SCALE GENOMIC DNA]</scope>
</reference>
<gene>
    <name evidence="1" type="ORF">Patl1_08864</name>
</gene>
<proteinExistence type="predicted"/>
<name>A0ACC1AKG9_9ROSI</name>